<evidence type="ECO:0000313" key="4">
    <source>
        <dbReference type="Proteomes" id="UP000218244"/>
    </source>
</evidence>
<proteinExistence type="inferred from homology"/>
<sequence>MGIFRSRSTGPGMGWSMYAPGQEAFAPEWQSSVLRSLAPRVGFAVLRQRDGEISRLKNREFSRPGDSFRQVDLRRRLIQIHPQSIPTADAMQVTITMALTASTIDPVKFVSDSQNPDEEIYLAAQIALREMVVAMPLEDFIGVRIDVESVLAAAQAAAKNVGVEVSSILLKDLNLPVSTQAHCRNRSWRRSKLKLIWNVHEMK</sequence>
<evidence type="ECO:0000256" key="1">
    <source>
        <dbReference type="ARBA" id="ARBA00008164"/>
    </source>
</evidence>
<evidence type="ECO:0000313" key="3">
    <source>
        <dbReference type="EMBL" id="BAU97426.1"/>
    </source>
</evidence>
<dbReference type="Pfam" id="PF01145">
    <property type="entry name" value="Band_7"/>
    <property type="match status" value="1"/>
</dbReference>
<gene>
    <name evidence="3" type="ORF">N24_3164</name>
</gene>
<reference evidence="3 4" key="1">
    <citation type="submission" date="2016-02" db="EMBL/GenBank/DDBJ databases">
        <title>Corynebacterium glutamicum N24 whole genome sequencing project.</title>
        <authorList>
            <person name="Matsutani M."/>
            <person name="Nangtapong N."/>
            <person name="Yakushi T."/>
            <person name="Matsushita K."/>
        </authorList>
    </citation>
    <scope>NUCLEOTIDE SEQUENCE [LARGE SCALE GENOMIC DNA]</scope>
    <source>
        <strain evidence="3 4">N24</strain>
    </source>
</reference>
<dbReference type="SUPFAM" id="SSF117892">
    <property type="entry name" value="Band 7/SPFH domain"/>
    <property type="match status" value="1"/>
</dbReference>
<dbReference type="Gene3D" id="3.30.479.30">
    <property type="entry name" value="Band 7 domain"/>
    <property type="match status" value="1"/>
</dbReference>
<dbReference type="GO" id="GO:0005886">
    <property type="term" value="C:plasma membrane"/>
    <property type="evidence" value="ECO:0007669"/>
    <property type="project" value="InterPro"/>
</dbReference>
<dbReference type="EMBL" id="AP017369">
    <property type="protein sequence ID" value="BAU97426.1"/>
    <property type="molecule type" value="Genomic_DNA"/>
</dbReference>
<name>A0A169SCP5_9CORY</name>
<feature type="domain" description="Band 7" evidence="2">
    <location>
        <begin position="42"/>
        <end position="180"/>
    </location>
</feature>
<organism evidence="3 4">
    <name type="scientific">Corynebacterium suranareeae</name>
    <dbReference type="NCBI Taxonomy" id="2506452"/>
    <lineage>
        <taxon>Bacteria</taxon>
        <taxon>Bacillati</taxon>
        <taxon>Actinomycetota</taxon>
        <taxon>Actinomycetes</taxon>
        <taxon>Mycobacteriales</taxon>
        <taxon>Corynebacteriaceae</taxon>
        <taxon>Corynebacterium</taxon>
    </lineage>
</organism>
<dbReference type="Proteomes" id="UP000218244">
    <property type="component" value="Chromosome"/>
</dbReference>
<dbReference type="PANTHER" id="PTHR10264:SF19">
    <property type="entry name" value="AT06885P-RELATED"/>
    <property type="match status" value="1"/>
</dbReference>
<evidence type="ECO:0000259" key="2">
    <source>
        <dbReference type="Pfam" id="PF01145"/>
    </source>
</evidence>
<dbReference type="InterPro" id="IPR043202">
    <property type="entry name" value="Band-7_stomatin-like"/>
</dbReference>
<dbReference type="PANTHER" id="PTHR10264">
    <property type="entry name" value="BAND 7 PROTEIN-RELATED"/>
    <property type="match status" value="1"/>
</dbReference>
<keyword evidence="4" id="KW-1185">Reference proteome</keyword>
<dbReference type="InterPro" id="IPR036013">
    <property type="entry name" value="Band_7/SPFH_dom_sf"/>
</dbReference>
<dbReference type="KEGG" id="csur:N24_3164"/>
<dbReference type="AlphaFoldDB" id="A0A169SCP5"/>
<dbReference type="InterPro" id="IPR001107">
    <property type="entry name" value="Band_7"/>
</dbReference>
<protein>
    <recommendedName>
        <fullName evidence="2">Band 7 domain-containing protein</fullName>
    </recommendedName>
</protein>
<accession>A0A169SCP5</accession>
<comment type="similarity">
    <text evidence="1">Belongs to the band 7/mec-2 family.</text>
</comment>